<protein>
    <submittedName>
        <fullName evidence="2">Uncharacterized protein</fullName>
    </submittedName>
</protein>
<dbReference type="AlphaFoldDB" id="A0A0A9E7C3"/>
<sequence>MLSLFSSSSAKRAACPCQTEEYPSMPRRTSR</sequence>
<evidence type="ECO:0000256" key="1">
    <source>
        <dbReference type="SAM" id="MobiDB-lite"/>
    </source>
</evidence>
<reference evidence="2" key="1">
    <citation type="submission" date="2014-09" db="EMBL/GenBank/DDBJ databases">
        <authorList>
            <person name="Magalhaes I.L.F."/>
            <person name="Oliveira U."/>
            <person name="Santos F.R."/>
            <person name="Vidigal T.H.D.A."/>
            <person name="Brescovit A.D."/>
            <person name="Santos A.J."/>
        </authorList>
    </citation>
    <scope>NUCLEOTIDE SEQUENCE</scope>
    <source>
        <tissue evidence="2">Shoot tissue taken approximately 20 cm above the soil surface</tissue>
    </source>
</reference>
<organism evidence="2">
    <name type="scientific">Arundo donax</name>
    <name type="common">Giant reed</name>
    <name type="synonym">Donax arundinaceus</name>
    <dbReference type="NCBI Taxonomy" id="35708"/>
    <lineage>
        <taxon>Eukaryota</taxon>
        <taxon>Viridiplantae</taxon>
        <taxon>Streptophyta</taxon>
        <taxon>Embryophyta</taxon>
        <taxon>Tracheophyta</taxon>
        <taxon>Spermatophyta</taxon>
        <taxon>Magnoliopsida</taxon>
        <taxon>Liliopsida</taxon>
        <taxon>Poales</taxon>
        <taxon>Poaceae</taxon>
        <taxon>PACMAD clade</taxon>
        <taxon>Arundinoideae</taxon>
        <taxon>Arundineae</taxon>
        <taxon>Arundo</taxon>
    </lineage>
</organism>
<feature type="region of interest" description="Disordered" evidence="1">
    <location>
        <begin position="1"/>
        <end position="31"/>
    </location>
</feature>
<proteinExistence type="predicted"/>
<name>A0A0A9E7C3_ARUDO</name>
<reference evidence="2" key="2">
    <citation type="journal article" date="2015" name="Data Brief">
        <title>Shoot transcriptome of the giant reed, Arundo donax.</title>
        <authorList>
            <person name="Barrero R.A."/>
            <person name="Guerrero F.D."/>
            <person name="Moolhuijzen P."/>
            <person name="Goolsby J.A."/>
            <person name="Tidwell J."/>
            <person name="Bellgard S.E."/>
            <person name="Bellgard M.I."/>
        </authorList>
    </citation>
    <scope>NUCLEOTIDE SEQUENCE</scope>
    <source>
        <tissue evidence="2">Shoot tissue taken approximately 20 cm above the soil surface</tissue>
    </source>
</reference>
<dbReference type="EMBL" id="GBRH01206008">
    <property type="protein sequence ID" value="JAD91887.1"/>
    <property type="molecule type" value="Transcribed_RNA"/>
</dbReference>
<accession>A0A0A9E7C3</accession>
<feature type="compositionally biased region" description="Polar residues" evidence="1">
    <location>
        <begin position="1"/>
        <end position="10"/>
    </location>
</feature>
<evidence type="ECO:0000313" key="2">
    <source>
        <dbReference type="EMBL" id="JAD91887.1"/>
    </source>
</evidence>